<evidence type="ECO:0000313" key="2">
    <source>
        <dbReference type="Proteomes" id="UP000603200"/>
    </source>
</evidence>
<gene>
    <name evidence="1" type="ORF">Ahu01nite_055270</name>
</gene>
<dbReference type="InterPro" id="IPR022536">
    <property type="entry name" value="EspC"/>
</dbReference>
<dbReference type="Proteomes" id="UP000603200">
    <property type="component" value="Unassembled WGS sequence"/>
</dbReference>
<protein>
    <recommendedName>
        <fullName evidence="3">Excreted virulence factor EspC (Type VII ESX diderm)</fullName>
    </recommendedName>
</protein>
<reference evidence="1 2" key="1">
    <citation type="submission" date="2021-01" db="EMBL/GenBank/DDBJ databases">
        <title>Whole genome shotgun sequence of Actinoplanes humidus NBRC 14915.</title>
        <authorList>
            <person name="Komaki H."/>
            <person name="Tamura T."/>
        </authorList>
    </citation>
    <scope>NUCLEOTIDE SEQUENCE [LARGE SCALE GENOMIC DNA]</scope>
    <source>
        <strain evidence="1 2">NBRC 14915</strain>
    </source>
</reference>
<evidence type="ECO:0000313" key="1">
    <source>
        <dbReference type="EMBL" id="GIE22425.1"/>
    </source>
</evidence>
<dbReference type="Pfam" id="PF10824">
    <property type="entry name" value="T7SS_ESX_EspC"/>
    <property type="match status" value="1"/>
</dbReference>
<dbReference type="EMBL" id="BOMN01000076">
    <property type="protein sequence ID" value="GIE22425.1"/>
    <property type="molecule type" value="Genomic_DNA"/>
</dbReference>
<keyword evidence="2" id="KW-1185">Reference proteome</keyword>
<organism evidence="1 2">
    <name type="scientific">Winogradskya humida</name>
    <dbReference type="NCBI Taxonomy" id="113566"/>
    <lineage>
        <taxon>Bacteria</taxon>
        <taxon>Bacillati</taxon>
        <taxon>Actinomycetota</taxon>
        <taxon>Actinomycetes</taxon>
        <taxon>Micromonosporales</taxon>
        <taxon>Micromonosporaceae</taxon>
        <taxon>Winogradskya</taxon>
    </lineage>
</organism>
<proteinExistence type="predicted"/>
<name>A0ABQ3ZV07_9ACTN</name>
<comment type="caution">
    <text evidence="1">The sequence shown here is derived from an EMBL/GenBank/DDBJ whole genome shotgun (WGS) entry which is preliminary data.</text>
</comment>
<accession>A0ABQ3ZV07</accession>
<evidence type="ECO:0008006" key="3">
    <source>
        <dbReference type="Google" id="ProtNLM"/>
    </source>
</evidence>
<sequence length="107" mass="11166">MAAEGFQADASQIRRHAGTVDAVRARLAAVKAASAHIAQDDGAYGLLCSWLPAVLEGRHQEQDSLVAYAERNLSQAADSLVAAAGDYDDTDATAADAVRKAGDRLGR</sequence>